<dbReference type="InterPro" id="IPR059000">
    <property type="entry name" value="ATPase_P-type_domA"/>
</dbReference>
<keyword evidence="8 10" id="KW-1133">Transmembrane helix</keyword>
<comment type="caution">
    <text evidence="12">The sequence shown here is derived from an EMBL/GenBank/DDBJ whole genome shotgun (WGS) entry which is preliminary data.</text>
</comment>
<dbReference type="Proteomes" id="UP000822142">
    <property type="component" value="Unassembled WGS sequence"/>
</dbReference>
<dbReference type="Gene3D" id="2.70.150.10">
    <property type="entry name" value="Calcium-transporting ATPase, cytoplasmic transduction domain A"/>
    <property type="match status" value="1"/>
</dbReference>
<feature type="transmembrane region" description="Helical" evidence="10">
    <location>
        <begin position="831"/>
        <end position="850"/>
    </location>
</feature>
<dbReference type="PRINTS" id="PR00120">
    <property type="entry name" value="HATPASE"/>
</dbReference>
<dbReference type="Pfam" id="PF13246">
    <property type="entry name" value="Cation_ATPase"/>
    <property type="match status" value="1"/>
</dbReference>
<dbReference type="Gene3D" id="3.40.1110.10">
    <property type="entry name" value="Calcium-transporting ATPase, cytoplasmic domain N"/>
    <property type="match status" value="1"/>
</dbReference>
<dbReference type="Gene3D" id="1.20.1110.10">
    <property type="entry name" value="Calcium-transporting ATPase, transmembrane domain"/>
    <property type="match status" value="2"/>
</dbReference>
<evidence type="ECO:0000259" key="11">
    <source>
        <dbReference type="SMART" id="SM00831"/>
    </source>
</evidence>
<feature type="domain" description="Cation-transporting P-type ATPase N-terminal" evidence="11">
    <location>
        <begin position="1"/>
        <end position="75"/>
    </location>
</feature>
<keyword evidence="13" id="KW-1185">Reference proteome</keyword>
<dbReference type="SMART" id="SM00831">
    <property type="entry name" value="Cation_ATPase_N"/>
    <property type="match status" value="1"/>
</dbReference>
<dbReference type="RefSeq" id="WP_173749026.1">
    <property type="nucleotide sequence ID" value="NZ_JAAITA010000007.1"/>
</dbReference>
<sequence>MYETLTPKELCKALHTDEKNGLSGAEAEKRLQRDGQNVLKKAKEQTVWDMIQEQINDPMIFILFIAASISILLREFSDTGIILAVIALNTTVGVIQEGKARKAMEALKKMTAPSAIVKRDGVYQKIPAARLVKGDVVQLKAGNQVPADLRLLQVQGLSVNESALTGESLPVAKTAAAMRPDLPAAEKRNMVYMSCEIMKGSGEGIVTATGMDTELGKIAGMINEVTGELTPLQKRLGDLGKLLSIVAVVLCAALFLLGLVQHRNLLQMLLLAISLAVAAIPEGLPAVVTIVLALGVARMVKVNTIIRKLPAVETLGSVGVVCSDKTGTLTENKMKVTALYANDIILPLSRVRKREFPRLLEGFLLCNNSMLGEQEIGDATELALLHMGKELGYDRERLLQQYPRTFEIPFDSEKKYMASVHRTGGYETVYVKGACDYILEKCAFVELRDGTEPMTQARRMKIRMAMESMARDGLRVLALAYRERVLEKTEKGLAGNLIFAGMAGMIDPPRKETAQSVKTLKQAGVQVAMITGDYKDTAFAIARKTGIAQSMDQCITGQELDEMTEEEFAAKMKNIRVFARVTPAHKVKIVQRFRRGGEIVAMTGDGVNDAPSLQAADIGIAMGKSGTDVAKNAADMILTDDNFSTIEKAMEEGRSIYVNIKKSILFLLSSNFGEIITMFAAVCLGLPTPLKACHILWVNLITDSLPALALGVDKNDAKALMEESPRNPQEGLFAHGGWLFTVFYGFLIAGITLYAFYKGGQTYAFTVLGVSQLFHAIGMRDKNKSIFSMNHLENPFMILAFCLGLALQLMVTEIPCFVQAFGTVRLSWGQWQFLLGLSAVPLLMHELLLIPGKCLSGRKAGKD</sequence>
<keyword evidence="6" id="KW-0067">ATP-binding</keyword>
<dbReference type="Pfam" id="PF08282">
    <property type="entry name" value="Hydrolase_3"/>
    <property type="match status" value="1"/>
</dbReference>
<keyword evidence="5" id="KW-0547">Nucleotide-binding</keyword>
<dbReference type="SUPFAM" id="SSF81665">
    <property type="entry name" value="Calcium ATPase, transmembrane domain M"/>
    <property type="match status" value="1"/>
</dbReference>
<evidence type="ECO:0000256" key="4">
    <source>
        <dbReference type="ARBA" id="ARBA00022692"/>
    </source>
</evidence>
<dbReference type="NCBIfam" id="TIGR01494">
    <property type="entry name" value="ATPase_P-type"/>
    <property type="match status" value="3"/>
</dbReference>
<evidence type="ECO:0000256" key="8">
    <source>
        <dbReference type="ARBA" id="ARBA00022989"/>
    </source>
</evidence>
<evidence type="ECO:0000256" key="9">
    <source>
        <dbReference type="ARBA" id="ARBA00023136"/>
    </source>
</evidence>
<evidence type="ECO:0000256" key="5">
    <source>
        <dbReference type="ARBA" id="ARBA00022741"/>
    </source>
</evidence>
<dbReference type="InterPro" id="IPR023299">
    <property type="entry name" value="ATPase_P-typ_cyto_dom_N"/>
</dbReference>
<evidence type="ECO:0000256" key="10">
    <source>
        <dbReference type="SAM" id="Phobius"/>
    </source>
</evidence>
<dbReference type="PANTHER" id="PTHR43294:SF21">
    <property type="entry name" value="CATION TRANSPORTING ATPASE"/>
    <property type="match status" value="1"/>
</dbReference>
<accession>A0ABX2IA35</accession>
<comment type="subcellular location">
    <subcellularLocation>
        <location evidence="1">Cell membrane</location>
        <topology evidence="1">Multi-pass membrane protein</topology>
    </subcellularLocation>
</comment>
<proteinExistence type="inferred from homology"/>
<dbReference type="Pfam" id="PF00690">
    <property type="entry name" value="Cation_ATPase_N"/>
    <property type="match status" value="1"/>
</dbReference>
<keyword evidence="3" id="KW-1003">Cell membrane</keyword>
<evidence type="ECO:0000256" key="6">
    <source>
        <dbReference type="ARBA" id="ARBA00022840"/>
    </source>
</evidence>
<dbReference type="SUPFAM" id="SSF56784">
    <property type="entry name" value="HAD-like"/>
    <property type="match status" value="1"/>
</dbReference>
<feature type="transmembrane region" description="Helical" evidence="10">
    <location>
        <begin position="732"/>
        <end position="757"/>
    </location>
</feature>
<evidence type="ECO:0000256" key="7">
    <source>
        <dbReference type="ARBA" id="ARBA00022967"/>
    </source>
</evidence>
<evidence type="ECO:0000313" key="12">
    <source>
        <dbReference type="EMBL" id="NSJ86002.1"/>
    </source>
</evidence>
<dbReference type="Pfam" id="PF00689">
    <property type="entry name" value="Cation_ATPase_C"/>
    <property type="match status" value="1"/>
</dbReference>
<protein>
    <submittedName>
        <fullName evidence="12">Cation-translocating P-type ATPase</fullName>
    </submittedName>
</protein>
<keyword evidence="9 10" id="KW-0472">Membrane</keyword>
<dbReference type="SFLD" id="SFLDF00027">
    <property type="entry name" value="p-type_atpase"/>
    <property type="match status" value="1"/>
</dbReference>
<dbReference type="InterPro" id="IPR018303">
    <property type="entry name" value="ATPase_P-typ_P_site"/>
</dbReference>
<keyword evidence="7" id="KW-1278">Translocase</keyword>
<keyword evidence="4 10" id="KW-0812">Transmembrane</keyword>
<dbReference type="InterPro" id="IPR023214">
    <property type="entry name" value="HAD_sf"/>
</dbReference>
<dbReference type="SFLD" id="SFLDS00003">
    <property type="entry name" value="Haloacid_Dehalogenase"/>
    <property type="match status" value="1"/>
</dbReference>
<dbReference type="SUPFAM" id="SSF81660">
    <property type="entry name" value="Metal cation-transporting ATPase, ATP-binding domain N"/>
    <property type="match status" value="1"/>
</dbReference>
<dbReference type="InterPro" id="IPR023298">
    <property type="entry name" value="ATPase_P-typ_TM_dom_sf"/>
</dbReference>
<dbReference type="InterPro" id="IPR050510">
    <property type="entry name" value="Cation_transp_ATPase_P-type"/>
</dbReference>
<dbReference type="InterPro" id="IPR044492">
    <property type="entry name" value="P_typ_ATPase_HD_dom"/>
</dbReference>
<feature type="transmembrane region" description="Helical" evidence="10">
    <location>
        <begin position="664"/>
        <end position="688"/>
    </location>
</feature>
<dbReference type="InterPro" id="IPR008250">
    <property type="entry name" value="ATPase_P-typ_transduc_dom_A_sf"/>
</dbReference>
<dbReference type="PRINTS" id="PR00119">
    <property type="entry name" value="CATATPASE"/>
</dbReference>
<name>A0ABX2IA35_BLAHA</name>
<comment type="similarity">
    <text evidence="2">Belongs to the cation transport ATPase (P-type) (TC 3.A.3) family. Type IIA subfamily.</text>
</comment>
<dbReference type="InterPro" id="IPR036412">
    <property type="entry name" value="HAD-like_sf"/>
</dbReference>
<reference evidence="12 13" key="1">
    <citation type="journal article" date="2020" name="Cell Host Microbe">
        <title>Functional and Genomic Variation between Human-Derived Isolates of Lachnospiraceae Reveals Inter- and Intra-Species Diversity.</title>
        <authorList>
            <person name="Sorbara M.T."/>
            <person name="Littmann E.R."/>
            <person name="Fontana E."/>
            <person name="Moody T.U."/>
            <person name="Kohout C.E."/>
            <person name="Gjonbalaj M."/>
            <person name="Eaton V."/>
            <person name="Seok R."/>
            <person name="Leiner I.M."/>
            <person name="Pamer E.G."/>
        </authorList>
    </citation>
    <scope>NUCLEOTIDE SEQUENCE [LARGE SCALE GENOMIC DNA]</scope>
    <source>
        <strain evidence="12 13">MSK.15.26</strain>
    </source>
</reference>
<feature type="transmembrane region" description="Helical" evidence="10">
    <location>
        <begin position="242"/>
        <end position="262"/>
    </location>
</feature>
<dbReference type="EMBL" id="JAAITA010000007">
    <property type="protein sequence ID" value="NSJ86002.1"/>
    <property type="molecule type" value="Genomic_DNA"/>
</dbReference>
<dbReference type="InterPro" id="IPR001757">
    <property type="entry name" value="P_typ_ATPase"/>
</dbReference>
<dbReference type="Pfam" id="PF00122">
    <property type="entry name" value="E1-E2_ATPase"/>
    <property type="match status" value="1"/>
</dbReference>
<organism evidence="12 13">
    <name type="scientific">Blautia hansenii</name>
    <name type="common">Ruminococcus hansenii</name>
    <dbReference type="NCBI Taxonomy" id="1322"/>
    <lineage>
        <taxon>Bacteria</taxon>
        <taxon>Bacillati</taxon>
        <taxon>Bacillota</taxon>
        <taxon>Clostridia</taxon>
        <taxon>Lachnospirales</taxon>
        <taxon>Lachnospiraceae</taxon>
        <taxon>Blautia</taxon>
    </lineage>
</organism>
<evidence type="ECO:0000256" key="1">
    <source>
        <dbReference type="ARBA" id="ARBA00004651"/>
    </source>
</evidence>
<feature type="transmembrane region" description="Helical" evidence="10">
    <location>
        <begin position="268"/>
        <end position="297"/>
    </location>
</feature>
<dbReference type="Gene3D" id="3.40.50.1000">
    <property type="entry name" value="HAD superfamily/HAD-like"/>
    <property type="match status" value="1"/>
</dbReference>
<evidence type="ECO:0000256" key="2">
    <source>
        <dbReference type="ARBA" id="ARBA00005675"/>
    </source>
</evidence>
<dbReference type="PANTHER" id="PTHR43294">
    <property type="entry name" value="SODIUM/POTASSIUM-TRANSPORTING ATPASE SUBUNIT ALPHA"/>
    <property type="match status" value="1"/>
</dbReference>
<feature type="transmembrane region" description="Helical" evidence="10">
    <location>
        <begin position="792"/>
        <end position="811"/>
    </location>
</feature>
<evidence type="ECO:0000256" key="3">
    <source>
        <dbReference type="ARBA" id="ARBA00022475"/>
    </source>
</evidence>
<dbReference type="InterPro" id="IPR006068">
    <property type="entry name" value="ATPase_P-typ_cation-transptr_C"/>
</dbReference>
<dbReference type="SFLD" id="SFLDG00002">
    <property type="entry name" value="C1.7:_P-type_atpase_like"/>
    <property type="match status" value="1"/>
</dbReference>
<gene>
    <name evidence="12" type="ORF">G5A70_07415</name>
</gene>
<evidence type="ECO:0000313" key="13">
    <source>
        <dbReference type="Proteomes" id="UP000822142"/>
    </source>
</evidence>
<dbReference type="PROSITE" id="PS00154">
    <property type="entry name" value="ATPASE_E1_E2"/>
    <property type="match status" value="1"/>
</dbReference>
<dbReference type="SUPFAM" id="SSF81653">
    <property type="entry name" value="Calcium ATPase, transduction domain A"/>
    <property type="match status" value="1"/>
</dbReference>
<dbReference type="InterPro" id="IPR004014">
    <property type="entry name" value="ATPase_P-typ_cation-transptr_N"/>
</dbReference>